<dbReference type="OrthoDB" id="928769at2"/>
<organism evidence="2 3">
    <name type="scientific">Sediminihabitans luteus</name>
    <dbReference type="NCBI Taxonomy" id="1138585"/>
    <lineage>
        <taxon>Bacteria</taxon>
        <taxon>Bacillati</taxon>
        <taxon>Actinomycetota</taxon>
        <taxon>Actinomycetes</taxon>
        <taxon>Micrococcales</taxon>
        <taxon>Cellulomonadaceae</taxon>
        <taxon>Sediminihabitans</taxon>
    </lineage>
</organism>
<dbReference type="AlphaFoldDB" id="A0A2M9CQ21"/>
<dbReference type="InterPro" id="IPR011042">
    <property type="entry name" value="6-blade_b-propeller_TolB-like"/>
</dbReference>
<protein>
    <recommendedName>
        <fullName evidence="4">ScyD/ScyE family protein</fullName>
    </recommendedName>
</protein>
<keyword evidence="1" id="KW-0732">Signal</keyword>
<accession>A0A2M9CQ21</accession>
<dbReference type="Proteomes" id="UP000231693">
    <property type="component" value="Unassembled WGS sequence"/>
</dbReference>
<gene>
    <name evidence="2" type="ORF">CLV28_1476</name>
</gene>
<feature type="chain" id="PRO_5014954981" description="ScyD/ScyE family protein" evidence="1">
    <location>
        <begin position="26"/>
        <end position="362"/>
    </location>
</feature>
<dbReference type="NCBIfam" id="NF033206">
    <property type="entry name" value="ScyE_fam"/>
    <property type="match status" value="1"/>
</dbReference>
<dbReference type="SUPFAM" id="SSF101898">
    <property type="entry name" value="NHL repeat"/>
    <property type="match status" value="1"/>
</dbReference>
<proteinExistence type="predicted"/>
<keyword evidence="3" id="KW-1185">Reference proteome</keyword>
<dbReference type="EMBL" id="PGFE01000002">
    <property type="protein sequence ID" value="PJJ73989.1"/>
    <property type="molecule type" value="Genomic_DNA"/>
</dbReference>
<dbReference type="Gene3D" id="2.120.10.30">
    <property type="entry name" value="TolB, C-terminal domain"/>
    <property type="match status" value="1"/>
</dbReference>
<dbReference type="InterPro" id="IPR048031">
    <property type="entry name" value="ScyD/ScyE-like"/>
</dbReference>
<feature type="signal peptide" evidence="1">
    <location>
        <begin position="1"/>
        <end position="25"/>
    </location>
</feature>
<dbReference type="RefSeq" id="WP_157802560.1">
    <property type="nucleotide sequence ID" value="NZ_BOOX01000002.1"/>
</dbReference>
<evidence type="ECO:0000313" key="2">
    <source>
        <dbReference type="EMBL" id="PJJ73989.1"/>
    </source>
</evidence>
<evidence type="ECO:0008006" key="4">
    <source>
        <dbReference type="Google" id="ProtNLM"/>
    </source>
</evidence>
<evidence type="ECO:0000256" key="1">
    <source>
        <dbReference type="SAM" id="SignalP"/>
    </source>
</evidence>
<sequence>MHRRRIAAALAAASALVLVAAPAQAHRTPPAPTLGSPSVVTSGLAGPLSLAVDVDGTVYATQDFGGDVTAISRTGKVRTLAGTTGASGVFAFAGSLVYTTTSEAGALVSTRSRSGTVRTLADVGAYEAAHNPDGAMHYGTSDLPADCLAQWPETDPENPESSVPEASYTGLVDAHPYASVSVLGTTFVADAGANTIWKIDARGRVSTLAVLPAGSITPTADQAEAMGLPRCLGGHTYVTESVPTDVELGPDGWLYVSTLPGGPEDDTFGARGSVYKVSPWTGRTVRVATGFLGATDLAVTPTGDVYVAELFGDRVSVVRRGTSTPVRVMDVPMPGAVEWTPGALYVAAGVFADGQVLRVPLR</sequence>
<name>A0A2M9CQ21_9CELL</name>
<comment type="caution">
    <text evidence="2">The sequence shown here is derived from an EMBL/GenBank/DDBJ whole genome shotgun (WGS) entry which is preliminary data.</text>
</comment>
<evidence type="ECO:0000313" key="3">
    <source>
        <dbReference type="Proteomes" id="UP000231693"/>
    </source>
</evidence>
<reference evidence="2 3" key="1">
    <citation type="submission" date="2017-11" db="EMBL/GenBank/DDBJ databases">
        <title>Genomic Encyclopedia of Archaeal and Bacterial Type Strains, Phase II (KMG-II): From Individual Species to Whole Genera.</title>
        <authorList>
            <person name="Goeker M."/>
        </authorList>
    </citation>
    <scope>NUCLEOTIDE SEQUENCE [LARGE SCALE GENOMIC DNA]</scope>
    <source>
        <strain evidence="2 3">DSM 25478</strain>
    </source>
</reference>